<evidence type="ECO:0000313" key="1">
    <source>
        <dbReference type="EMBL" id="SMO36279.1"/>
    </source>
</evidence>
<dbReference type="Proteomes" id="UP000317557">
    <property type="component" value="Unassembled WGS sequence"/>
</dbReference>
<accession>A0A521AN75</accession>
<sequence>MVVVEIDVIIARAVRKRIVWLGMLCEISNFIALSVFHSATKVNPFIKKIDKCLFHKGYGEIGSASMYLQVFKSSEKEILFWVKG</sequence>
<name>A0A521AN75_9BACT</name>
<evidence type="ECO:0000313" key="2">
    <source>
        <dbReference type="Proteomes" id="UP000317557"/>
    </source>
</evidence>
<proteinExistence type="predicted"/>
<dbReference type="EMBL" id="FXTP01000001">
    <property type="protein sequence ID" value="SMO36279.1"/>
    <property type="molecule type" value="Genomic_DNA"/>
</dbReference>
<dbReference type="AlphaFoldDB" id="A0A521AN75"/>
<reference evidence="1 2" key="1">
    <citation type="submission" date="2017-05" db="EMBL/GenBank/DDBJ databases">
        <authorList>
            <person name="Varghese N."/>
            <person name="Submissions S."/>
        </authorList>
    </citation>
    <scope>NUCLEOTIDE SEQUENCE [LARGE SCALE GENOMIC DNA]</scope>
    <source>
        <strain evidence="1 2">DSM 21985</strain>
    </source>
</reference>
<organism evidence="1 2">
    <name type="scientific">Gracilimonas mengyeensis</name>
    <dbReference type="NCBI Taxonomy" id="1302730"/>
    <lineage>
        <taxon>Bacteria</taxon>
        <taxon>Pseudomonadati</taxon>
        <taxon>Balneolota</taxon>
        <taxon>Balneolia</taxon>
        <taxon>Balneolales</taxon>
        <taxon>Balneolaceae</taxon>
        <taxon>Gracilimonas</taxon>
    </lineage>
</organism>
<keyword evidence="2" id="KW-1185">Reference proteome</keyword>
<protein>
    <submittedName>
        <fullName evidence="1">Uncharacterized protein</fullName>
    </submittedName>
</protein>
<gene>
    <name evidence="1" type="ORF">SAMN06265219_101266</name>
</gene>